<evidence type="ECO:0008006" key="7">
    <source>
        <dbReference type="Google" id="ProtNLM"/>
    </source>
</evidence>
<dbReference type="InterPro" id="IPR036866">
    <property type="entry name" value="RibonucZ/Hydroxyglut_hydro"/>
</dbReference>
<comment type="similarity">
    <text evidence="1">Belongs to the metallo-beta-lactamase superfamily.</text>
</comment>
<dbReference type="InterPro" id="IPR051013">
    <property type="entry name" value="MBL_superfamily_lactonases"/>
</dbReference>
<organism evidence="5 6">
    <name type="scientific">Fusarium musae</name>
    <dbReference type="NCBI Taxonomy" id="1042133"/>
    <lineage>
        <taxon>Eukaryota</taxon>
        <taxon>Fungi</taxon>
        <taxon>Dikarya</taxon>
        <taxon>Ascomycota</taxon>
        <taxon>Pezizomycotina</taxon>
        <taxon>Sordariomycetes</taxon>
        <taxon>Hypocreomycetidae</taxon>
        <taxon>Hypocreales</taxon>
        <taxon>Nectriaceae</taxon>
        <taxon>Fusarium</taxon>
    </lineage>
</organism>
<keyword evidence="3" id="KW-0378">Hydrolase</keyword>
<dbReference type="PANTHER" id="PTHR42978">
    <property type="entry name" value="QUORUM-QUENCHING LACTONASE YTNP-RELATED-RELATED"/>
    <property type="match status" value="1"/>
</dbReference>
<dbReference type="KEGG" id="fmu:J7337_012289"/>
<dbReference type="GeneID" id="68320145"/>
<comment type="caution">
    <text evidence="5">The sequence shown here is derived from an EMBL/GenBank/DDBJ whole genome shotgun (WGS) entry which is preliminary data.</text>
</comment>
<dbReference type="GO" id="GO:0046872">
    <property type="term" value="F:metal ion binding"/>
    <property type="evidence" value="ECO:0007669"/>
    <property type="project" value="UniProtKB-KW"/>
</dbReference>
<keyword evidence="2" id="KW-0479">Metal-binding</keyword>
<dbReference type="PANTHER" id="PTHR42978:SF5">
    <property type="entry name" value="METALLO-BETA-LACTAMASE DOMAIN-CONTAINING PROTEIN"/>
    <property type="match status" value="1"/>
</dbReference>
<sequence>MAERPRFDVPDSKAAKVSIIDSSLRLSGMPLTHLMKPAMEGLDAMPTLTTWSFLVESSSGKKALFDLGVPKEPLKNFSPKDADTIRRNSNWDVHVSKNVADILAENNVQPSEIDSVIWRGRALREIDFEHQPLQIGPFRAFDFFGDGSFYLLDTPGHDIGHLAGLARTTTSPDTFIFMGGDLCHHGGELRPSKYLPYPSNLSEHLSLSDSLRLHLSQCPGSAFGDMNVERGRAAGETFFDPAIGCDKELAIKTIKEAQKADAQDNVFFVFAHDTTMFGVIDMFPKQANDWKKKGWKEKTFWKFLNDFAAALKP</sequence>
<evidence type="ECO:0000256" key="3">
    <source>
        <dbReference type="ARBA" id="ARBA00022801"/>
    </source>
</evidence>
<dbReference type="EMBL" id="JAHBCI010000010">
    <property type="protein sequence ID" value="KAG9495732.1"/>
    <property type="molecule type" value="Genomic_DNA"/>
</dbReference>
<evidence type="ECO:0000313" key="6">
    <source>
        <dbReference type="Proteomes" id="UP000827133"/>
    </source>
</evidence>
<reference evidence="5" key="1">
    <citation type="journal article" date="2021" name="Mol. Plant Microbe Interact.">
        <title>Telomere to telomere genome assembly of Fusarium musae F31, causal agent of crown rot disease of banana.</title>
        <authorList>
            <person name="Degradi L."/>
            <person name="Tava V."/>
            <person name="Kunova A."/>
            <person name="Cortesi P."/>
            <person name="Saracchi M."/>
            <person name="Pasquali M."/>
        </authorList>
    </citation>
    <scope>NUCLEOTIDE SEQUENCE</scope>
    <source>
        <strain evidence="5">F31</strain>
    </source>
</reference>
<dbReference type="GO" id="GO:0016787">
    <property type="term" value="F:hydrolase activity"/>
    <property type="evidence" value="ECO:0007669"/>
    <property type="project" value="UniProtKB-KW"/>
</dbReference>
<dbReference type="Proteomes" id="UP000827133">
    <property type="component" value="Unassembled WGS sequence"/>
</dbReference>
<dbReference type="RefSeq" id="XP_044674732.1">
    <property type="nucleotide sequence ID" value="XM_044829816.1"/>
</dbReference>
<evidence type="ECO:0000313" key="5">
    <source>
        <dbReference type="EMBL" id="KAG9495732.1"/>
    </source>
</evidence>
<proteinExistence type="inferred from homology"/>
<accession>A0A9P8D5N7</accession>
<evidence type="ECO:0000256" key="1">
    <source>
        <dbReference type="ARBA" id="ARBA00007749"/>
    </source>
</evidence>
<evidence type="ECO:0000256" key="4">
    <source>
        <dbReference type="ARBA" id="ARBA00022833"/>
    </source>
</evidence>
<dbReference type="SUPFAM" id="SSF56281">
    <property type="entry name" value="Metallo-hydrolase/oxidoreductase"/>
    <property type="match status" value="1"/>
</dbReference>
<protein>
    <recommendedName>
        <fullName evidence="7">Metallo-beta-lactamase domain-containing protein</fullName>
    </recommendedName>
</protein>
<gene>
    <name evidence="5" type="ORF">J7337_012289</name>
</gene>
<keyword evidence="4" id="KW-0862">Zinc</keyword>
<dbReference type="AlphaFoldDB" id="A0A9P8D5N7"/>
<keyword evidence="6" id="KW-1185">Reference proteome</keyword>
<evidence type="ECO:0000256" key="2">
    <source>
        <dbReference type="ARBA" id="ARBA00022723"/>
    </source>
</evidence>
<name>A0A9P8D5N7_9HYPO</name>